<dbReference type="KEGG" id="ckr:CKR_2254"/>
<dbReference type="Proteomes" id="UP000007969">
    <property type="component" value="Chromosome"/>
</dbReference>
<dbReference type="AlphaFoldDB" id="B9E480"/>
<protein>
    <submittedName>
        <fullName evidence="1">Uncharacterized protein</fullName>
    </submittedName>
</protein>
<name>B9E480_CLOK1</name>
<gene>
    <name evidence="1" type="ordered locus">CKR_2254</name>
</gene>
<organism evidence="1 2">
    <name type="scientific">Clostridium kluyveri (strain NBRC 12016)</name>
    <dbReference type="NCBI Taxonomy" id="583346"/>
    <lineage>
        <taxon>Bacteria</taxon>
        <taxon>Bacillati</taxon>
        <taxon>Bacillota</taxon>
        <taxon>Clostridia</taxon>
        <taxon>Eubacteriales</taxon>
        <taxon>Clostridiaceae</taxon>
        <taxon>Clostridium</taxon>
    </lineage>
</organism>
<dbReference type="EMBL" id="AP009049">
    <property type="protein sequence ID" value="BAH07305.1"/>
    <property type="molecule type" value="Genomic_DNA"/>
</dbReference>
<sequence length="172" mass="18818">MNITYFIIAIYGILHYSIVVGESFIGYGEIMLADITGDGTPEIISTALSGGSSGNESCDVETMHESSLTKVDNYNEGERPGLDDEAISQDNFSFQLNGYDTFNMYSKNFDKSCSVDLTGDLSMQNAKDWGTEVQAWMGHDPIYTLYNMDNSGVYGLKVYEDVSGSCHADSLG</sequence>
<accession>B9E480</accession>
<dbReference type="HOGENOM" id="CLU_1812417_0_0_9"/>
<proteinExistence type="predicted"/>
<reference evidence="2" key="1">
    <citation type="submission" date="2005-09" db="EMBL/GenBank/DDBJ databases">
        <title>Complete genome sequence of Clostridium kluyveri and comparative genomics of Clostridia species.</title>
        <authorList>
            <person name="Inui M."/>
            <person name="Nonaka H."/>
            <person name="Shinoda Y."/>
            <person name="Ikenaga Y."/>
            <person name="Abe M."/>
            <person name="Naito K."/>
            <person name="Vertes A.A."/>
            <person name="Yukawa H."/>
        </authorList>
    </citation>
    <scope>NUCLEOTIDE SEQUENCE [LARGE SCALE GENOMIC DNA]</scope>
    <source>
        <strain evidence="2">NBRC 12016</strain>
    </source>
</reference>
<evidence type="ECO:0000313" key="1">
    <source>
        <dbReference type="EMBL" id="BAH07305.1"/>
    </source>
</evidence>
<evidence type="ECO:0000313" key="2">
    <source>
        <dbReference type="Proteomes" id="UP000007969"/>
    </source>
</evidence>